<evidence type="ECO:0000256" key="1">
    <source>
        <dbReference type="SAM" id="MobiDB-lite"/>
    </source>
</evidence>
<evidence type="ECO:0000313" key="3">
    <source>
        <dbReference type="Proteomes" id="UP000078435"/>
    </source>
</evidence>
<dbReference type="Proteomes" id="UP000078435">
    <property type="component" value="Unassembled WGS sequence"/>
</dbReference>
<comment type="caution">
    <text evidence="2">The sequence shown here is derived from an EMBL/GenBank/DDBJ whole genome shotgun (WGS) entry which is preliminary data.</text>
</comment>
<dbReference type="EMBL" id="JMGO02000003">
    <property type="protein sequence ID" value="KXU80448.1"/>
    <property type="molecule type" value="Genomic_DNA"/>
</dbReference>
<name>A0A175VJK5_AEREN</name>
<dbReference type="RefSeq" id="WP_026457200.1">
    <property type="nucleotide sequence ID" value="NZ_JBKAUA010000005.1"/>
</dbReference>
<proteinExistence type="predicted"/>
<evidence type="ECO:0000313" key="2">
    <source>
        <dbReference type="EMBL" id="KXU80448.1"/>
    </source>
</evidence>
<protein>
    <recommendedName>
        <fullName evidence="4">Pullulanase</fullName>
    </recommendedName>
</protein>
<organism evidence="2 3">
    <name type="scientific">Aeromonas enteropelogenes</name>
    <name type="common">Aeromonas trota</name>
    <dbReference type="NCBI Taxonomy" id="29489"/>
    <lineage>
        <taxon>Bacteria</taxon>
        <taxon>Pseudomonadati</taxon>
        <taxon>Pseudomonadota</taxon>
        <taxon>Gammaproteobacteria</taxon>
        <taxon>Aeromonadales</taxon>
        <taxon>Aeromonadaceae</taxon>
        <taxon>Aeromonas</taxon>
    </lineage>
</organism>
<accession>A0A175VJK5</accession>
<dbReference type="AlphaFoldDB" id="A0A175VJK5"/>
<reference evidence="2 3" key="1">
    <citation type="submission" date="2016-02" db="EMBL/GenBank/DDBJ databases">
        <title>Draft genome sequence of Aeromonas trota strain 1999lcr isolated from cerebrospinal fluid (CSF).</title>
        <authorList>
            <person name="Dallagassa C.B."/>
            <person name="Prediger K.C."/>
            <person name="Weiss V.A."/>
            <person name="Assis F.E."/>
            <person name="Baura V."/>
            <person name="Cruz L.M."/>
            <person name="Souza E.M."/>
            <person name="Pedrosa F.O."/>
            <person name="Fadel-Picheth C.M."/>
        </authorList>
    </citation>
    <scope>NUCLEOTIDE SEQUENCE [LARGE SCALE GENOMIC DNA]</scope>
    <source>
        <strain evidence="2 3">1999lcr</strain>
    </source>
</reference>
<sequence length="78" mass="8873">MSKQFCPRCEMDTEHREKIRQKPSSYPDTKRGQFRAFLSGFFSGIGGHGIAALELLDRYVVCQQCGLETLKNQGAEFK</sequence>
<dbReference type="OrthoDB" id="8594958at2"/>
<gene>
    <name evidence="2" type="ORF">LCR_10100</name>
</gene>
<evidence type="ECO:0008006" key="4">
    <source>
        <dbReference type="Google" id="ProtNLM"/>
    </source>
</evidence>
<feature type="region of interest" description="Disordered" evidence="1">
    <location>
        <begin position="1"/>
        <end position="28"/>
    </location>
</feature>